<dbReference type="Proteomes" id="UP000283128">
    <property type="component" value="Unassembled WGS sequence"/>
</dbReference>
<dbReference type="PANTHER" id="PTHR47354">
    <property type="entry name" value="NADH OXIDOREDUCTASE HCR"/>
    <property type="match status" value="1"/>
</dbReference>
<evidence type="ECO:0000313" key="12">
    <source>
        <dbReference type="EMBL" id="RVU28201.1"/>
    </source>
</evidence>
<dbReference type="InterPro" id="IPR008333">
    <property type="entry name" value="Cbr1-like_FAD-bd_dom"/>
</dbReference>
<dbReference type="EMBL" id="RZYA01000002">
    <property type="protein sequence ID" value="RVU28201.1"/>
    <property type="molecule type" value="Genomic_DNA"/>
</dbReference>
<keyword evidence="13" id="KW-1185">Reference proteome</keyword>
<dbReference type="InterPro" id="IPR001433">
    <property type="entry name" value="OxRdtase_FAD/NAD-bd"/>
</dbReference>
<dbReference type="GO" id="GO:0016491">
    <property type="term" value="F:oxidoreductase activity"/>
    <property type="evidence" value="ECO:0007669"/>
    <property type="project" value="UniProtKB-KW"/>
</dbReference>
<dbReference type="PROSITE" id="PS51384">
    <property type="entry name" value="FAD_FR"/>
    <property type="match status" value="1"/>
</dbReference>
<dbReference type="Gene3D" id="3.40.50.80">
    <property type="entry name" value="Nucleotide-binding domain of ferredoxin-NADP reductase (FNR) module"/>
    <property type="match status" value="1"/>
</dbReference>
<keyword evidence="8" id="KW-0411">Iron-sulfur</keyword>
<dbReference type="PROSITE" id="PS51085">
    <property type="entry name" value="2FE2S_FER_2"/>
    <property type="match status" value="1"/>
</dbReference>
<dbReference type="InterPro" id="IPR036010">
    <property type="entry name" value="2Fe-2S_ferredoxin-like_sf"/>
</dbReference>
<feature type="region of interest" description="Disordered" evidence="9">
    <location>
        <begin position="1"/>
        <end position="26"/>
    </location>
</feature>
<dbReference type="InterPro" id="IPR001041">
    <property type="entry name" value="2Fe-2S_ferredoxin-type"/>
</dbReference>
<dbReference type="SUPFAM" id="SSF52343">
    <property type="entry name" value="Ferredoxin reductase-like, C-terminal NADP-linked domain"/>
    <property type="match status" value="1"/>
</dbReference>
<evidence type="ECO:0000259" key="11">
    <source>
        <dbReference type="PROSITE" id="PS51384"/>
    </source>
</evidence>
<dbReference type="GO" id="GO:0051537">
    <property type="term" value="F:2 iron, 2 sulfur cluster binding"/>
    <property type="evidence" value="ECO:0007669"/>
    <property type="project" value="UniProtKB-KW"/>
</dbReference>
<evidence type="ECO:0000313" key="13">
    <source>
        <dbReference type="Proteomes" id="UP000283128"/>
    </source>
</evidence>
<evidence type="ECO:0000256" key="3">
    <source>
        <dbReference type="ARBA" id="ARBA00022714"/>
    </source>
</evidence>
<dbReference type="AlphaFoldDB" id="A0A3S2VKU5"/>
<keyword evidence="2" id="KW-0285">Flavoprotein</keyword>
<dbReference type="Gene3D" id="3.10.20.30">
    <property type="match status" value="1"/>
</dbReference>
<protein>
    <submittedName>
        <fullName evidence="12">Hybrid-cluster NAD(P)-dependent oxidoreductase</fullName>
    </submittedName>
</protein>
<keyword evidence="4" id="KW-0479">Metal-binding</keyword>
<proteinExistence type="predicted"/>
<evidence type="ECO:0000256" key="1">
    <source>
        <dbReference type="ARBA" id="ARBA00001974"/>
    </source>
</evidence>
<keyword evidence="3" id="KW-0001">2Fe-2S</keyword>
<comment type="caution">
    <text evidence="12">The sequence shown here is derived from an EMBL/GenBank/DDBJ whole genome shotgun (WGS) entry which is preliminary data.</text>
</comment>
<dbReference type="PRINTS" id="PR00406">
    <property type="entry name" value="CYTB5RDTASE"/>
</dbReference>
<dbReference type="OrthoDB" id="9796486at2"/>
<feature type="domain" description="2Fe-2S ferredoxin-type" evidence="10">
    <location>
        <begin position="281"/>
        <end position="365"/>
    </location>
</feature>
<sequence length="365" mass="37891">MLARPGPESLASSNAGADGGPQEGAPEHVLVCTGFEDVTHDMRTFAFEPAGPGSGPGTHDPGQYLTFTFDVGGREAVRCYTISSPPTRPGTLAITVKRVPGGLVSNWLHDHLAPGRAVRARGPFGDFSTARHPAPAYLFLSAGSGVTPLMSMTRALHDGAAPADVIFVHSARTPEDIPFRRELEVLAATAPGLRVIHVCEADGAVAGWAGERGRLTSDVLLRVAPDFLAREVFVCGPAGYMDAARRLLSAAGLPEDRYHQESFTGPAAPAGAADPGASTTFSVALSRSGTTIECEAGVPVLDAAARAGITLPSSCGQGLCGSCVTTLEKGSVDMRDNGGLRPRDRAQNKILLCCSTPLENLVIDA</sequence>
<name>A0A3S2VKU5_9ACTN</name>
<evidence type="ECO:0000256" key="4">
    <source>
        <dbReference type="ARBA" id="ARBA00022723"/>
    </source>
</evidence>
<evidence type="ECO:0000256" key="9">
    <source>
        <dbReference type="SAM" id="MobiDB-lite"/>
    </source>
</evidence>
<dbReference type="SUPFAM" id="SSF54292">
    <property type="entry name" value="2Fe-2S ferredoxin-like"/>
    <property type="match status" value="1"/>
</dbReference>
<dbReference type="SUPFAM" id="SSF63380">
    <property type="entry name" value="Riboflavin synthase domain-like"/>
    <property type="match status" value="1"/>
</dbReference>
<evidence type="ECO:0000259" key="10">
    <source>
        <dbReference type="PROSITE" id="PS51085"/>
    </source>
</evidence>
<dbReference type="InterPro" id="IPR050415">
    <property type="entry name" value="MRET"/>
</dbReference>
<dbReference type="CDD" id="cd06215">
    <property type="entry name" value="FNR_iron_sulfur_binding_1"/>
    <property type="match status" value="1"/>
</dbReference>
<dbReference type="PROSITE" id="PS00197">
    <property type="entry name" value="2FE2S_FER_1"/>
    <property type="match status" value="1"/>
</dbReference>
<gene>
    <name evidence="12" type="ORF">EOT10_06865</name>
</gene>
<dbReference type="PANTHER" id="PTHR47354:SF6">
    <property type="entry name" value="NADH OXIDOREDUCTASE HCR"/>
    <property type="match status" value="1"/>
</dbReference>
<organism evidence="12 13">
    <name type="scientific">Streptomyces antnestii</name>
    <dbReference type="NCBI Taxonomy" id="2494256"/>
    <lineage>
        <taxon>Bacteria</taxon>
        <taxon>Bacillati</taxon>
        <taxon>Actinomycetota</taxon>
        <taxon>Actinomycetes</taxon>
        <taxon>Kitasatosporales</taxon>
        <taxon>Streptomycetaceae</taxon>
        <taxon>Streptomyces</taxon>
    </lineage>
</organism>
<dbReference type="InterPro" id="IPR039261">
    <property type="entry name" value="FNR_nucleotide-bd"/>
</dbReference>
<evidence type="ECO:0000256" key="8">
    <source>
        <dbReference type="ARBA" id="ARBA00023014"/>
    </source>
</evidence>
<evidence type="ECO:0000256" key="2">
    <source>
        <dbReference type="ARBA" id="ARBA00022630"/>
    </source>
</evidence>
<dbReference type="Pfam" id="PF00111">
    <property type="entry name" value="Fer2"/>
    <property type="match status" value="1"/>
</dbReference>
<dbReference type="InterPro" id="IPR006058">
    <property type="entry name" value="2Fe2S_fd_BS"/>
</dbReference>
<feature type="domain" description="FAD-binding FR-type" evidence="11">
    <location>
        <begin position="25"/>
        <end position="130"/>
    </location>
</feature>
<dbReference type="InterPro" id="IPR012675">
    <property type="entry name" value="Beta-grasp_dom_sf"/>
</dbReference>
<evidence type="ECO:0000256" key="6">
    <source>
        <dbReference type="ARBA" id="ARBA00023002"/>
    </source>
</evidence>
<keyword evidence="5" id="KW-0274">FAD</keyword>
<dbReference type="RefSeq" id="WP_127827354.1">
    <property type="nucleotide sequence ID" value="NZ_RZYA01000002.1"/>
</dbReference>
<reference evidence="12 13" key="1">
    <citation type="submission" date="2019-01" db="EMBL/GenBank/DDBJ databases">
        <title>Genome sequences of Streptomyces and Rhizobium isolates collected from root and soil.</title>
        <authorList>
            <person name="Chhettri S."/>
            <person name="Sevigny J.L."/>
            <person name="Sen A."/>
            <person name="Ennis N."/>
            <person name="Tisa L."/>
        </authorList>
    </citation>
    <scope>NUCLEOTIDE SEQUENCE [LARGE SCALE GENOMIC DNA]</scope>
    <source>
        <strain evidence="12 13">San01</strain>
    </source>
</reference>
<dbReference type="InterPro" id="IPR017938">
    <property type="entry name" value="Riboflavin_synthase-like_b-brl"/>
</dbReference>
<evidence type="ECO:0000256" key="7">
    <source>
        <dbReference type="ARBA" id="ARBA00023004"/>
    </source>
</evidence>
<dbReference type="Pfam" id="PF00175">
    <property type="entry name" value="NAD_binding_1"/>
    <property type="match status" value="1"/>
</dbReference>
<evidence type="ECO:0000256" key="5">
    <source>
        <dbReference type="ARBA" id="ARBA00022827"/>
    </source>
</evidence>
<dbReference type="Pfam" id="PF00970">
    <property type="entry name" value="FAD_binding_6"/>
    <property type="match status" value="1"/>
</dbReference>
<dbReference type="GO" id="GO:0046872">
    <property type="term" value="F:metal ion binding"/>
    <property type="evidence" value="ECO:0007669"/>
    <property type="project" value="UniProtKB-KW"/>
</dbReference>
<keyword evidence="6" id="KW-0560">Oxidoreductase</keyword>
<accession>A0A3S2VKU5</accession>
<dbReference type="Gene3D" id="2.40.30.10">
    <property type="entry name" value="Translation factors"/>
    <property type="match status" value="1"/>
</dbReference>
<comment type="cofactor">
    <cofactor evidence="1">
        <name>FAD</name>
        <dbReference type="ChEBI" id="CHEBI:57692"/>
    </cofactor>
</comment>
<dbReference type="InterPro" id="IPR017927">
    <property type="entry name" value="FAD-bd_FR_type"/>
</dbReference>
<keyword evidence="7" id="KW-0408">Iron</keyword>
<dbReference type="CDD" id="cd00207">
    <property type="entry name" value="fer2"/>
    <property type="match status" value="1"/>
</dbReference>